<evidence type="ECO:0000256" key="14">
    <source>
        <dbReference type="SAM" id="MobiDB-lite"/>
    </source>
</evidence>
<sequence length="924" mass="101466">MKHLGNPSLWSFTLRGIIMGKKMNEESNTGKNEGLSQKKRFARNVLLTAAFLMVFVLTFGGYQTYAYINEAPTLEGNKLSLPQSSTLFDAEGNKITDIVGKEHRKVVSFDEIPEHVVNAFIAVEDVRYWDHNGVDIKRIGGAVVANIQDGFGAEGASTITQQVVKNMLLEPEKTVKRKVQEAYLAMELEKQYSKEEILEMYLNKIYFGQGAYGVATAAETYFNKSLEELTTAEAALLAGLPQRPSGYDPYKHPDIATDRRATVLSLMEQHGFISVEEREEAASVAIEDTIVEKKNQSTTNDAFIDQVIDDLEKAGIPEDALYSGGLEIHTTLDAQAQKIVDESLTTNQVVEYPDEEFRAGISLVDTQSGAIRAIGGNRQTGEDDVQKGFNYATQLERSPGSTIKPILDYAPGIEKLKWSTNQQFIDEELELNGKEFSNWNDEFQGSVSIREALQWSYNIPAIKAFMEVGGKEAQSFAEKLGISIEETYPAYAIGGFANGISPLQLSGAYAAFGSGGTFHEPYSVEKVVYPNGKEMELSSKPEKAMSEGTAYMITDMLRTVVKEGTGMQAAVKGLDIAGKTGTTSLEEGIHGDGVSDAWFSGYTTNYTAAVWTGYDKTTQNAYIHKEDDDIAKLLFKHVMSEVSKGKDTPDFEQPDTVEEIEIDKTSGLRANNATPSSNIIKELYFKGEEPKKAPLPKKKEPSNDSENDQTDKKRETEKPADNAAKEKKQPEKKVEEKPQPKPNNSVKEKEKEKEKPKKKKEPEVKQEEQNKPEEKQEEQNKPKEPSTDPVESSESDSSGNADGESTGESETTPDTNNSDTGNEDSGNEETSEEETGTEENGDNSGNTDQSDDSGEGATGNESSSGTNDDSGSSEGGEESEPVESEEASEPSESPENQPSEEETSSSQKNNDSTVEEKKEENSTE</sequence>
<evidence type="ECO:0000313" key="19">
    <source>
        <dbReference type="Proteomes" id="UP000447833"/>
    </source>
</evidence>
<dbReference type="GO" id="GO:0008955">
    <property type="term" value="F:peptidoglycan glycosyltransferase activity"/>
    <property type="evidence" value="ECO:0007669"/>
    <property type="project" value="UniProtKB-EC"/>
</dbReference>
<dbReference type="SUPFAM" id="SSF56601">
    <property type="entry name" value="beta-lactamase/transpeptidase-like"/>
    <property type="match status" value="1"/>
</dbReference>
<keyword evidence="3" id="KW-0121">Carboxypeptidase</keyword>
<evidence type="ECO:0000256" key="2">
    <source>
        <dbReference type="ARBA" id="ARBA00007739"/>
    </source>
</evidence>
<dbReference type="PANTHER" id="PTHR32282">
    <property type="entry name" value="BINDING PROTEIN TRANSPEPTIDASE, PUTATIVE-RELATED"/>
    <property type="match status" value="1"/>
</dbReference>
<evidence type="ECO:0000313" key="18">
    <source>
        <dbReference type="EMBL" id="MYL64671.1"/>
    </source>
</evidence>
<feature type="compositionally biased region" description="Basic and acidic residues" evidence="14">
    <location>
        <begin position="709"/>
        <end position="739"/>
    </location>
</feature>
<evidence type="ECO:0000256" key="13">
    <source>
        <dbReference type="ARBA" id="ARBA00049902"/>
    </source>
</evidence>
<keyword evidence="9" id="KW-0573">Peptidoglycan synthesis</keyword>
<proteinExistence type="inferred from homology"/>
<dbReference type="SUPFAM" id="SSF53955">
    <property type="entry name" value="Lysozyme-like"/>
    <property type="match status" value="1"/>
</dbReference>
<evidence type="ECO:0000256" key="10">
    <source>
        <dbReference type="ARBA" id="ARBA00023268"/>
    </source>
</evidence>
<dbReference type="Pfam" id="PF00905">
    <property type="entry name" value="Transpeptidase"/>
    <property type="match status" value="1"/>
</dbReference>
<evidence type="ECO:0000256" key="5">
    <source>
        <dbReference type="ARBA" id="ARBA00022676"/>
    </source>
</evidence>
<dbReference type="NCBIfam" id="TIGR02074">
    <property type="entry name" value="PBP_1a_fam"/>
    <property type="match status" value="1"/>
</dbReference>
<evidence type="ECO:0000256" key="9">
    <source>
        <dbReference type="ARBA" id="ARBA00022984"/>
    </source>
</evidence>
<dbReference type="Pfam" id="PF00912">
    <property type="entry name" value="Transgly"/>
    <property type="match status" value="1"/>
</dbReference>
<dbReference type="InterPro" id="IPR012338">
    <property type="entry name" value="Beta-lactam/transpept-like"/>
</dbReference>
<dbReference type="GO" id="GO:0006508">
    <property type="term" value="P:proteolysis"/>
    <property type="evidence" value="ECO:0007669"/>
    <property type="project" value="UniProtKB-KW"/>
</dbReference>
<comment type="caution">
    <text evidence="18">The sequence shown here is derived from an EMBL/GenBank/DDBJ whole genome shotgun (WGS) entry which is preliminary data.</text>
</comment>
<dbReference type="InterPro" id="IPR001264">
    <property type="entry name" value="Glyco_trans_51"/>
</dbReference>
<evidence type="ECO:0000256" key="6">
    <source>
        <dbReference type="ARBA" id="ARBA00022679"/>
    </source>
</evidence>
<keyword evidence="5" id="KW-0328">Glycosyltransferase</keyword>
<keyword evidence="10" id="KW-0511">Multifunctional enzyme</keyword>
<keyword evidence="11" id="KW-0961">Cell wall biogenesis/degradation</keyword>
<dbReference type="AlphaFoldDB" id="A0A845F1J2"/>
<keyword evidence="15" id="KW-0472">Membrane</keyword>
<dbReference type="GO" id="GO:0030288">
    <property type="term" value="C:outer membrane-bounded periplasmic space"/>
    <property type="evidence" value="ECO:0007669"/>
    <property type="project" value="TreeGrafter"/>
</dbReference>
<keyword evidence="15" id="KW-1133">Transmembrane helix</keyword>
<dbReference type="InterPro" id="IPR001460">
    <property type="entry name" value="PCN-bd_Tpept"/>
</dbReference>
<feature type="compositionally biased region" description="Low complexity" evidence="14">
    <location>
        <begin position="861"/>
        <end position="872"/>
    </location>
</feature>
<accession>A0A845F1J2</accession>
<dbReference type="Proteomes" id="UP000447833">
    <property type="component" value="Unassembled WGS sequence"/>
</dbReference>
<feature type="compositionally biased region" description="Basic and acidic residues" evidence="14">
    <location>
        <begin position="746"/>
        <end position="786"/>
    </location>
</feature>
<dbReference type="InterPro" id="IPR050396">
    <property type="entry name" value="Glycosyltr_51/Transpeptidase"/>
</dbReference>
<comment type="similarity">
    <text evidence="1">In the C-terminal section; belongs to the transpeptidase family.</text>
</comment>
<name>A0A845F1J2_9BACL</name>
<feature type="domain" description="Penicillin-binding protein transpeptidase" evidence="16">
    <location>
        <begin position="361"/>
        <end position="639"/>
    </location>
</feature>
<dbReference type="InterPro" id="IPR023346">
    <property type="entry name" value="Lysozyme-like_dom_sf"/>
</dbReference>
<feature type="domain" description="Glycosyl transferase family 51" evidence="17">
    <location>
        <begin position="92"/>
        <end position="267"/>
    </location>
</feature>
<feature type="compositionally biased region" description="Acidic residues" evidence="14">
    <location>
        <begin position="650"/>
        <end position="661"/>
    </location>
</feature>
<feature type="compositionally biased region" description="Acidic residues" evidence="14">
    <location>
        <begin position="875"/>
        <end position="889"/>
    </location>
</feature>
<comment type="catalytic activity">
    <reaction evidence="13">
        <text>[GlcNAc-(1-&gt;4)-Mur2Ac(oyl-L-Ala-gamma-D-Glu-L-Lys-D-Ala-D-Ala)](n)-di-trans,octa-cis-undecaprenyl diphosphate + beta-D-GlcNAc-(1-&gt;4)-Mur2Ac(oyl-L-Ala-gamma-D-Glu-L-Lys-D-Ala-D-Ala)-di-trans,octa-cis-undecaprenyl diphosphate = [GlcNAc-(1-&gt;4)-Mur2Ac(oyl-L-Ala-gamma-D-Glu-L-Lys-D-Ala-D-Ala)](n+1)-di-trans,octa-cis-undecaprenyl diphosphate + di-trans,octa-cis-undecaprenyl diphosphate + H(+)</text>
        <dbReference type="Rhea" id="RHEA:23708"/>
        <dbReference type="Rhea" id="RHEA-COMP:9602"/>
        <dbReference type="Rhea" id="RHEA-COMP:9603"/>
        <dbReference type="ChEBI" id="CHEBI:15378"/>
        <dbReference type="ChEBI" id="CHEBI:58405"/>
        <dbReference type="ChEBI" id="CHEBI:60033"/>
        <dbReference type="ChEBI" id="CHEBI:78435"/>
        <dbReference type="EC" id="2.4.99.28"/>
    </reaction>
</comment>
<evidence type="ECO:0000256" key="12">
    <source>
        <dbReference type="ARBA" id="ARBA00034000"/>
    </source>
</evidence>
<feature type="compositionally biased region" description="Basic and acidic residues" evidence="14">
    <location>
        <begin position="683"/>
        <end position="702"/>
    </location>
</feature>
<gene>
    <name evidence="18" type="ORF">GLW07_15035</name>
</gene>
<feature type="transmembrane region" description="Helical" evidence="15">
    <location>
        <begin position="41"/>
        <end position="62"/>
    </location>
</feature>
<keyword evidence="15" id="KW-0812">Transmembrane</keyword>
<evidence type="ECO:0000259" key="17">
    <source>
        <dbReference type="Pfam" id="PF00912"/>
    </source>
</evidence>
<dbReference type="EMBL" id="WMEY01000004">
    <property type="protein sequence ID" value="MYL64671.1"/>
    <property type="molecule type" value="Genomic_DNA"/>
</dbReference>
<dbReference type="FunFam" id="1.10.3810.10:FF:000001">
    <property type="entry name" value="Penicillin-binding protein 1A"/>
    <property type="match status" value="1"/>
</dbReference>
<dbReference type="Gene3D" id="3.40.710.10">
    <property type="entry name" value="DD-peptidase/beta-lactamase superfamily"/>
    <property type="match status" value="1"/>
</dbReference>
<dbReference type="GO" id="GO:0009002">
    <property type="term" value="F:serine-type D-Ala-D-Ala carboxypeptidase activity"/>
    <property type="evidence" value="ECO:0007669"/>
    <property type="project" value="UniProtKB-EC"/>
</dbReference>
<evidence type="ECO:0000256" key="1">
    <source>
        <dbReference type="ARBA" id="ARBA00007090"/>
    </source>
</evidence>
<dbReference type="GO" id="GO:0071555">
    <property type="term" value="P:cell wall organization"/>
    <property type="evidence" value="ECO:0007669"/>
    <property type="project" value="UniProtKB-KW"/>
</dbReference>
<keyword evidence="7" id="KW-0378">Hydrolase</keyword>
<keyword evidence="8" id="KW-0133">Cell shape</keyword>
<dbReference type="GO" id="GO:0008360">
    <property type="term" value="P:regulation of cell shape"/>
    <property type="evidence" value="ECO:0007669"/>
    <property type="project" value="UniProtKB-KW"/>
</dbReference>
<evidence type="ECO:0000256" key="15">
    <source>
        <dbReference type="SAM" id="Phobius"/>
    </source>
</evidence>
<dbReference type="InterPro" id="IPR036950">
    <property type="entry name" value="PBP_transglycosylase"/>
</dbReference>
<comment type="catalytic activity">
    <reaction evidence="12">
        <text>Preferential cleavage: (Ac)2-L-Lys-D-Ala-|-D-Ala. Also transpeptidation of peptidyl-alanyl moieties that are N-acyl substituents of D-alanine.</text>
        <dbReference type="EC" id="3.4.16.4"/>
    </reaction>
</comment>
<organism evidence="18 19">
    <name type="scientific">Guptibacillus hwajinpoensis</name>
    <dbReference type="NCBI Taxonomy" id="208199"/>
    <lineage>
        <taxon>Bacteria</taxon>
        <taxon>Bacillati</taxon>
        <taxon>Bacillota</taxon>
        <taxon>Bacilli</taxon>
        <taxon>Bacillales</taxon>
        <taxon>Guptibacillaceae</taxon>
        <taxon>Guptibacillus</taxon>
    </lineage>
</organism>
<keyword evidence="4" id="KW-0645">Protease</keyword>
<reference evidence="18 19" key="1">
    <citation type="submission" date="2019-11" db="EMBL/GenBank/DDBJ databases">
        <title>Genome sequences of 17 halophilic strains isolated from different environments.</title>
        <authorList>
            <person name="Furrow R.E."/>
        </authorList>
    </citation>
    <scope>NUCLEOTIDE SEQUENCE [LARGE SCALE GENOMIC DNA]</scope>
    <source>
        <strain evidence="18 19">22506_14_FS</strain>
    </source>
</reference>
<evidence type="ECO:0000256" key="7">
    <source>
        <dbReference type="ARBA" id="ARBA00022801"/>
    </source>
</evidence>
<dbReference type="GO" id="GO:0008658">
    <property type="term" value="F:penicillin binding"/>
    <property type="evidence" value="ECO:0007669"/>
    <property type="project" value="InterPro"/>
</dbReference>
<dbReference type="PANTHER" id="PTHR32282:SF29">
    <property type="entry name" value="PENICILLIN-BINDING PROTEIN 1A"/>
    <property type="match status" value="1"/>
</dbReference>
<feature type="compositionally biased region" description="Polar residues" evidence="14">
    <location>
        <begin position="806"/>
        <end position="820"/>
    </location>
</feature>
<protein>
    <submittedName>
        <fullName evidence="18">PBP1A family penicillin-binding protein</fullName>
    </submittedName>
</protein>
<dbReference type="GO" id="GO:0009252">
    <property type="term" value="P:peptidoglycan biosynthetic process"/>
    <property type="evidence" value="ECO:0007669"/>
    <property type="project" value="UniProtKB-KW"/>
</dbReference>
<feature type="region of interest" description="Disordered" evidence="14">
    <location>
        <begin position="643"/>
        <end position="924"/>
    </location>
</feature>
<feature type="compositionally biased region" description="Acidic residues" evidence="14">
    <location>
        <begin position="821"/>
        <end position="841"/>
    </location>
</feature>
<keyword evidence="6" id="KW-0808">Transferase</keyword>
<feature type="compositionally biased region" description="Basic and acidic residues" evidence="14">
    <location>
        <begin position="914"/>
        <end position="924"/>
    </location>
</feature>
<comment type="similarity">
    <text evidence="2">In the N-terminal section; belongs to the glycosyltransferase 51 family.</text>
</comment>
<evidence type="ECO:0000259" key="16">
    <source>
        <dbReference type="Pfam" id="PF00905"/>
    </source>
</evidence>
<feature type="compositionally biased region" description="Polar residues" evidence="14">
    <location>
        <begin position="789"/>
        <end position="800"/>
    </location>
</feature>
<evidence type="ECO:0000256" key="11">
    <source>
        <dbReference type="ARBA" id="ARBA00023316"/>
    </source>
</evidence>
<evidence type="ECO:0000256" key="4">
    <source>
        <dbReference type="ARBA" id="ARBA00022670"/>
    </source>
</evidence>
<evidence type="ECO:0000256" key="3">
    <source>
        <dbReference type="ARBA" id="ARBA00022645"/>
    </source>
</evidence>
<feature type="compositionally biased region" description="Polar residues" evidence="14">
    <location>
        <begin position="668"/>
        <end position="679"/>
    </location>
</feature>
<evidence type="ECO:0000256" key="8">
    <source>
        <dbReference type="ARBA" id="ARBA00022960"/>
    </source>
</evidence>
<dbReference type="Gene3D" id="1.10.3810.10">
    <property type="entry name" value="Biosynthetic peptidoglycan transglycosylase-like"/>
    <property type="match status" value="1"/>
</dbReference>